<reference evidence="5" key="2">
    <citation type="submission" date="2024-06" db="EMBL/GenBank/DDBJ databases">
        <authorList>
            <person name="Petrova K.O."/>
            <person name="Toshchakov S.V."/>
            <person name="Boltjanskaja Y.V."/>
            <person name="Kevbrin V."/>
        </authorList>
    </citation>
    <scope>NUCLEOTIDE SEQUENCE</scope>
    <source>
        <strain evidence="5">Z-910T</strain>
    </source>
</reference>
<dbReference type="PROSITE" id="PS50949">
    <property type="entry name" value="HTH_GNTR"/>
    <property type="match status" value="1"/>
</dbReference>
<keyword evidence="2" id="KW-0238">DNA-binding</keyword>
<evidence type="ECO:0000259" key="4">
    <source>
        <dbReference type="PROSITE" id="PS50949"/>
    </source>
</evidence>
<dbReference type="InterPro" id="IPR036388">
    <property type="entry name" value="WH-like_DNA-bd_sf"/>
</dbReference>
<dbReference type="AlphaFoldDB" id="A0AAU7VN65"/>
<evidence type="ECO:0000313" key="5">
    <source>
        <dbReference type="EMBL" id="XBX75208.1"/>
    </source>
</evidence>
<protein>
    <submittedName>
        <fullName evidence="5">GntR family transcriptional regulator</fullName>
    </submittedName>
</protein>
<keyword evidence="1" id="KW-0805">Transcription regulation</keyword>
<proteinExistence type="predicted"/>
<dbReference type="Gene3D" id="1.10.10.10">
    <property type="entry name" value="Winged helix-like DNA-binding domain superfamily/Winged helix DNA-binding domain"/>
    <property type="match status" value="1"/>
</dbReference>
<dbReference type="PANTHER" id="PTHR38445:SF6">
    <property type="entry name" value="GNTR-FAMILY TRANSCRIPTIONAL REGULATOR"/>
    <property type="match status" value="1"/>
</dbReference>
<evidence type="ECO:0000256" key="1">
    <source>
        <dbReference type="ARBA" id="ARBA00023015"/>
    </source>
</evidence>
<dbReference type="InterPro" id="IPR036390">
    <property type="entry name" value="WH_DNA-bd_sf"/>
</dbReference>
<keyword evidence="3" id="KW-0804">Transcription</keyword>
<dbReference type="PANTHER" id="PTHR38445">
    <property type="entry name" value="HTH-TYPE TRANSCRIPTIONAL REPRESSOR YTRA"/>
    <property type="match status" value="1"/>
</dbReference>
<dbReference type="InterPro" id="IPR000524">
    <property type="entry name" value="Tscrpt_reg_HTH_GntR"/>
</dbReference>
<feature type="domain" description="HTH gntR-type" evidence="4">
    <location>
        <begin position="7"/>
        <end position="75"/>
    </location>
</feature>
<reference evidence="5" key="1">
    <citation type="journal article" date="2013" name="Extremophiles">
        <title>Proteinivorax tanatarense gen. nov., sp. nov., an anaerobic, haloalkaliphilic, proteolytic bacterium isolated from a decaying algal bloom, and proposal of Proteinivoraceae fam. nov.</title>
        <authorList>
            <person name="Kevbrin V."/>
            <person name="Boltyanskaya Y."/>
            <person name="Zhilina T."/>
            <person name="Kolganova T."/>
            <person name="Lavrentjeva E."/>
            <person name="Kuznetsov B."/>
        </authorList>
    </citation>
    <scope>NUCLEOTIDE SEQUENCE</scope>
    <source>
        <strain evidence="5">Z-910T</strain>
    </source>
</reference>
<dbReference type="GO" id="GO:0003700">
    <property type="term" value="F:DNA-binding transcription factor activity"/>
    <property type="evidence" value="ECO:0007669"/>
    <property type="project" value="InterPro"/>
</dbReference>
<name>A0AAU7VN65_9FIRM</name>
<evidence type="ECO:0000256" key="3">
    <source>
        <dbReference type="ARBA" id="ARBA00023163"/>
    </source>
</evidence>
<sequence>MNFDNSKPIYLQIIDYIKIQIIKGELKTGDKILSQRELAQKLKVNPNTVQRAYREMESNNLTETLRGQGTFIVHNEHLVEQLKEEMAEKILNRFFKEVKSLGYKDEEILDLVKQNQSKNGRIF</sequence>
<evidence type="ECO:0000256" key="2">
    <source>
        <dbReference type="ARBA" id="ARBA00023125"/>
    </source>
</evidence>
<gene>
    <name evidence="5" type="ORF">PRVXT_000317</name>
</gene>
<accession>A0AAU7VN65</accession>
<dbReference type="CDD" id="cd07377">
    <property type="entry name" value="WHTH_GntR"/>
    <property type="match status" value="1"/>
</dbReference>
<dbReference type="Gene3D" id="1.10.287.2110">
    <property type="match status" value="1"/>
</dbReference>
<dbReference type="EMBL" id="CP158367">
    <property type="protein sequence ID" value="XBX75208.1"/>
    <property type="molecule type" value="Genomic_DNA"/>
</dbReference>
<dbReference type="GO" id="GO:0003677">
    <property type="term" value="F:DNA binding"/>
    <property type="evidence" value="ECO:0007669"/>
    <property type="project" value="UniProtKB-KW"/>
</dbReference>
<dbReference type="SMART" id="SM00345">
    <property type="entry name" value="HTH_GNTR"/>
    <property type="match status" value="1"/>
</dbReference>
<dbReference type="SUPFAM" id="SSF46785">
    <property type="entry name" value="Winged helix' DNA-binding domain"/>
    <property type="match status" value="1"/>
</dbReference>
<dbReference type="RefSeq" id="WP_350343953.1">
    <property type="nucleotide sequence ID" value="NZ_CP158367.1"/>
</dbReference>
<organism evidence="5">
    <name type="scientific">Proteinivorax tanatarense</name>
    <dbReference type="NCBI Taxonomy" id="1260629"/>
    <lineage>
        <taxon>Bacteria</taxon>
        <taxon>Bacillati</taxon>
        <taxon>Bacillota</taxon>
        <taxon>Clostridia</taxon>
        <taxon>Eubacteriales</taxon>
        <taxon>Proteinivoracaceae</taxon>
        <taxon>Proteinivorax</taxon>
    </lineage>
</organism>
<dbReference type="Pfam" id="PF00392">
    <property type="entry name" value="GntR"/>
    <property type="match status" value="1"/>
</dbReference>